<organism evidence="2">
    <name type="scientific">Amblyomma americanum</name>
    <name type="common">Lone star tick</name>
    <dbReference type="NCBI Taxonomy" id="6943"/>
    <lineage>
        <taxon>Eukaryota</taxon>
        <taxon>Metazoa</taxon>
        <taxon>Ecdysozoa</taxon>
        <taxon>Arthropoda</taxon>
        <taxon>Chelicerata</taxon>
        <taxon>Arachnida</taxon>
        <taxon>Acari</taxon>
        <taxon>Parasitiformes</taxon>
        <taxon>Ixodida</taxon>
        <taxon>Ixodoidea</taxon>
        <taxon>Ixodidae</taxon>
        <taxon>Amblyomminae</taxon>
        <taxon>Amblyomma</taxon>
    </lineage>
</organism>
<dbReference type="AlphaFoldDB" id="A0A0C9R3V4"/>
<proteinExistence type="evidence at transcript level"/>
<sequence>MILFAGSRSACVALLVFQGLTLSQSKPNIHLNARKTIDDIEVNMCNQTCCKNNKWACSRECFCFIYDKNETGTCISVDDYPGYVEINDTSVYATKPIKYTK</sequence>
<dbReference type="EMBL" id="GBZX01001090">
    <property type="protein sequence ID" value="JAG91650.1"/>
    <property type="molecule type" value="mRNA"/>
</dbReference>
<name>A0A0C9R3V4_AMBAM</name>
<feature type="signal peptide" evidence="1">
    <location>
        <begin position="1"/>
        <end position="25"/>
    </location>
</feature>
<accession>A0A0C9R3V4</accession>
<reference evidence="2" key="1">
    <citation type="journal article" date="2015" name="PLoS ONE">
        <title>An Insight into the Sialome of the Lone Star Tick, Amblyomma americanum, with a Glimpse on Its Time Dependent Gene Expression.</title>
        <authorList>
            <person name="Karim S."/>
            <person name="Ribeiro J.M."/>
        </authorList>
    </citation>
    <scope>NUCLEOTIDE SEQUENCE</scope>
    <source>
        <tissue evidence="2">Salivary gland</tissue>
    </source>
</reference>
<evidence type="ECO:0000313" key="2">
    <source>
        <dbReference type="EMBL" id="JAG91650.1"/>
    </source>
</evidence>
<protein>
    <submittedName>
        <fullName evidence="2">Putative secreted protein</fullName>
    </submittedName>
</protein>
<evidence type="ECO:0000256" key="1">
    <source>
        <dbReference type="SAM" id="SignalP"/>
    </source>
</evidence>
<feature type="chain" id="PRO_5002201532" evidence="1">
    <location>
        <begin position="26"/>
        <end position="101"/>
    </location>
</feature>
<keyword evidence="1" id="KW-0732">Signal</keyword>